<dbReference type="Gene3D" id="3.40.50.10440">
    <property type="entry name" value="Dihydroxyacetone kinase, domain 1"/>
    <property type="match status" value="1"/>
</dbReference>
<gene>
    <name evidence="7" type="ORF">Geu3261_0075_003</name>
</gene>
<evidence type="ECO:0000259" key="6">
    <source>
        <dbReference type="PROSITE" id="PS51481"/>
    </source>
</evidence>
<dbReference type="PANTHER" id="PTHR28629">
    <property type="entry name" value="TRIOKINASE/FMN CYCLASE"/>
    <property type="match status" value="1"/>
</dbReference>
<keyword evidence="1" id="KW-0808">Transferase</keyword>
<dbReference type="InterPro" id="IPR004007">
    <property type="entry name" value="DhaL_dom"/>
</dbReference>
<evidence type="ECO:0000313" key="8">
    <source>
        <dbReference type="Proteomes" id="UP000032675"/>
    </source>
</evidence>
<evidence type="ECO:0000259" key="5">
    <source>
        <dbReference type="PROSITE" id="PS51480"/>
    </source>
</evidence>
<dbReference type="GO" id="GO:0005829">
    <property type="term" value="C:cytosol"/>
    <property type="evidence" value="ECO:0007669"/>
    <property type="project" value="TreeGrafter"/>
</dbReference>
<organism evidence="7 8">
    <name type="scientific">Komagataeibacter europaeus NBRC 3261</name>
    <dbReference type="NCBI Taxonomy" id="1234669"/>
    <lineage>
        <taxon>Bacteria</taxon>
        <taxon>Pseudomonadati</taxon>
        <taxon>Pseudomonadota</taxon>
        <taxon>Alphaproteobacteria</taxon>
        <taxon>Acetobacterales</taxon>
        <taxon>Acetobacteraceae</taxon>
        <taxon>Komagataeibacter</taxon>
    </lineage>
</organism>
<dbReference type="AlphaFoldDB" id="A0A0D6PZB9"/>
<dbReference type="GO" id="GO:0005524">
    <property type="term" value="F:ATP binding"/>
    <property type="evidence" value="ECO:0007669"/>
    <property type="project" value="UniProtKB-KW"/>
</dbReference>
<keyword evidence="4" id="KW-0067">ATP-binding</keyword>
<dbReference type="InterPro" id="IPR050861">
    <property type="entry name" value="Dihydroxyacetone_Kinase"/>
</dbReference>
<dbReference type="SUPFAM" id="SSF101473">
    <property type="entry name" value="DhaL-like"/>
    <property type="match status" value="1"/>
</dbReference>
<dbReference type="InterPro" id="IPR004006">
    <property type="entry name" value="DhaK_dom"/>
</dbReference>
<evidence type="ECO:0000256" key="1">
    <source>
        <dbReference type="ARBA" id="ARBA00022679"/>
    </source>
</evidence>
<dbReference type="RefSeq" id="WP_082086013.1">
    <property type="nucleotide sequence ID" value="NZ_BANI01000069.1"/>
</dbReference>
<dbReference type="EMBL" id="BANI01000069">
    <property type="protein sequence ID" value="GAN96529.1"/>
    <property type="molecule type" value="Genomic_DNA"/>
</dbReference>
<keyword evidence="3 7" id="KW-0418">Kinase</keyword>
<name>A0A0D6PZB9_KOMEU</name>
<dbReference type="GO" id="GO:0019563">
    <property type="term" value="P:glycerol catabolic process"/>
    <property type="evidence" value="ECO:0007669"/>
    <property type="project" value="TreeGrafter"/>
</dbReference>
<dbReference type="PROSITE" id="PS51480">
    <property type="entry name" value="DHAL"/>
    <property type="match status" value="1"/>
</dbReference>
<dbReference type="NCBIfam" id="NF011049">
    <property type="entry name" value="PRK14479.1"/>
    <property type="match status" value="1"/>
</dbReference>
<dbReference type="PANTHER" id="PTHR28629:SF4">
    <property type="entry name" value="TRIOKINASE_FMN CYCLASE"/>
    <property type="match status" value="1"/>
</dbReference>
<sequence>MTRICGNASEFAHSALHGYSLVHRDLVRMVRGGVVRAKPGRAGKVAVVVGGGSGHYPAFNGYVGTGFADAAVAGDIFASPSTQAIYSVARRAERGGGVILGFGNYAGDVLNFGIAAERLRREGIDTRLLATTDDVASAEVGDMARRRGIAGDMTVFRIVGAAAEAGLDLDAVEAVGRRANSQTRTFGVAFEGCALPGEADLLFHVPKNRMALGLGVHGEPGIDEQDIPPPAQLAHVLLDRILKELPDDAPRRVAIVLNGLGSTKHEELFVLWEALAPLLAQAGLTAIAPLVGEYVTSLDMAGCSLTMTWLDEELEHYWRAPVETAVLRHAGITGEPDAADSVMEQEPPVVHAQAGTPAGRRGGLCVAETMARLAQALAAAESELGRIDAVAGDGDHGQGMARGSAAAGQAARQAAHAHAGAATVLAAAADAWADRAGGTSGALWGEGLRAFSTALDDVSVPDAAQLVHGARYAMERIMQLGRAQVGDKTLMDALVPFVETLERQCDRGLTLPDAWQVAADAAQKAADATRDLLPRMGRARTHGTRSLGHPDAGALSLALCLRVVGEGMPSAEPAPVSIPPMGHISGETPVLDAFRS</sequence>
<evidence type="ECO:0000256" key="4">
    <source>
        <dbReference type="ARBA" id="ARBA00022840"/>
    </source>
</evidence>
<dbReference type="SMART" id="SM01120">
    <property type="entry name" value="Dak2"/>
    <property type="match status" value="1"/>
</dbReference>
<evidence type="ECO:0000313" key="7">
    <source>
        <dbReference type="EMBL" id="GAN96529.1"/>
    </source>
</evidence>
<reference evidence="7 8" key="1">
    <citation type="submission" date="2012-11" db="EMBL/GenBank/DDBJ databases">
        <title>Whole genome sequence of Gluconacetobacter europaeus NBRC3261.</title>
        <authorList>
            <person name="Azuma Y."/>
            <person name="Higashiura N."/>
            <person name="Hirakawa H."/>
            <person name="Matsushita K."/>
        </authorList>
    </citation>
    <scope>NUCLEOTIDE SEQUENCE [LARGE SCALE GENOMIC DNA]</scope>
    <source>
        <strain evidence="7 8">NBRC 3261</strain>
    </source>
</reference>
<dbReference type="SUPFAM" id="SSF82549">
    <property type="entry name" value="DAK1/DegV-like"/>
    <property type="match status" value="1"/>
</dbReference>
<dbReference type="Gene3D" id="1.25.40.340">
    <property type="match status" value="1"/>
</dbReference>
<feature type="domain" description="DhaK" evidence="6">
    <location>
        <begin position="7"/>
        <end position="327"/>
    </location>
</feature>
<dbReference type="GO" id="GO:0004371">
    <property type="term" value="F:glycerone kinase activity"/>
    <property type="evidence" value="ECO:0007669"/>
    <property type="project" value="InterPro"/>
</dbReference>
<keyword evidence="2" id="KW-0547">Nucleotide-binding</keyword>
<dbReference type="FunFam" id="1.25.40.340:FF:000002">
    <property type="entry name" value="Dihydroxyacetone kinase, L subunit"/>
    <property type="match status" value="1"/>
</dbReference>
<evidence type="ECO:0000256" key="3">
    <source>
        <dbReference type="ARBA" id="ARBA00022777"/>
    </source>
</evidence>
<protein>
    <submittedName>
        <fullName evidence="7">Dihydroxyacetone kinase</fullName>
    </submittedName>
</protein>
<comment type="caution">
    <text evidence="7">The sequence shown here is derived from an EMBL/GenBank/DDBJ whole genome shotgun (WGS) entry which is preliminary data.</text>
</comment>
<dbReference type="FunFam" id="3.40.50.10440:FF:000001">
    <property type="entry name" value="Dihydroxyacetone kinase, DhaK subunit"/>
    <property type="match status" value="1"/>
</dbReference>
<dbReference type="Proteomes" id="UP000032675">
    <property type="component" value="Unassembled WGS sequence"/>
</dbReference>
<accession>A0A0D6PZB9</accession>
<dbReference type="InterPro" id="IPR036117">
    <property type="entry name" value="DhaL_dom_sf"/>
</dbReference>
<dbReference type="Gene3D" id="3.30.1180.20">
    <property type="entry name" value="Dihydroxyacetone kinase, domain 2"/>
    <property type="match status" value="1"/>
</dbReference>
<dbReference type="PROSITE" id="PS51481">
    <property type="entry name" value="DHAK"/>
    <property type="match status" value="1"/>
</dbReference>
<feature type="domain" description="DhaL" evidence="5">
    <location>
        <begin position="364"/>
        <end position="566"/>
    </location>
</feature>
<evidence type="ECO:0000256" key="2">
    <source>
        <dbReference type="ARBA" id="ARBA00022741"/>
    </source>
</evidence>
<dbReference type="Pfam" id="PF02733">
    <property type="entry name" value="Dak1"/>
    <property type="match status" value="1"/>
</dbReference>
<proteinExistence type="predicted"/>
<dbReference type="Pfam" id="PF02734">
    <property type="entry name" value="Dak2"/>
    <property type="match status" value="1"/>
</dbReference>